<evidence type="ECO:0000256" key="1">
    <source>
        <dbReference type="ARBA" id="ARBA00010617"/>
    </source>
</evidence>
<geneLocation type="plasmid" evidence="3">
    <name>unnamed1</name>
</geneLocation>
<evidence type="ECO:0000313" key="4">
    <source>
        <dbReference type="Proteomes" id="UP000276254"/>
    </source>
</evidence>
<gene>
    <name evidence="3" type="ORF">D3Y57_04610</name>
</gene>
<dbReference type="SUPFAM" id="SSF48264">
    <property type="entry name" value="Cytochrome P450"/>
    <property type="match status" value="1"/>
</dbReference>
<dbReference type="PRINTS" id="PR00359">
    <property type="entry name" value="BP450"/>
</dbReference>
<accession>A0A494TJJ6</accession>
<dbReference type="AlphaFoldDB" id="A0A494TJJ6"/>
<keyword evidence="2" id="KW-0349">Heme</keyword>
<keyword evidence="2" id="KW-0503">Monooxygenase</keyword>
<dbReference type="Gene3D" id="1.10.630.10">
    <property type="entry name" value="Cytochrome P450"/>
    <property type="match status" value="1"/>
</dbReference>
<dbReference type="InterPro" id="IPR036396">
    <property type="entry name" value="Cyt_P450_sf"/>
</dbReference>
<keyword evidence="2" id="KW-0408">Iron</keyword>
<dbReference type="KEGG" id="spha:D3Y57_04610"/>
<evidence type="ECO:0000256" key="2">
    <source>
        <dbReference type="RuleBase" id="RU000461"/>
    </source>
</evidence>
<name>A0A494TJJ6_SPHPE</name>
<comment type="similarity">
    <text evidence="1 2">Belongs to the cytochrome P450 family.</text>
</comment>
<proteinExistence type="inferred from homology"/>
<keyword evidence="2" id="KW-0479">Metal-binding</keyword>
<dbReference type="GO" id="GO:0004497">
    <property type="term" value="F:monooxygenase activity"/>
    <property type="evidence" value="ECO:0007669"/>
    <property type="project" value="UniProtKB-KW"/>
</dbReference>
<sequence length="397" mass="44862">MKSMSIPKHIPAERVFAFDLVDDVEAGGLHDAHVALHGRAPDVFYTPLNGGHWMVTRMVDAQKVMTDLDNYSSMDVLPQMPWPLPRLNLPPQDMDAPDHLRYRLLLLRFLAPKEVNKLEPGIRCLMSELIDAVLAKGGTEFVADIAVPLPVKTFMGMMHMDLTRYAEFVRWANGILASRTTRQRLLPFIRMNAYLRSLIRIRKRAPSDDPVSMLLAAEVNGEKLTDKRVLEVCNLLFLAGLDTVTNALTFITRHLAENPADQQRLRENPDQIPGAIEEFLRRYAFVTVMRRVKHDTELNGALLRAGDKVIVSLPAACNDERAFGCPMHVDLDRPRPGHIAFNTGPHNCAGAPMARIELRVFLEEWLARVPPFHLVEAQKCEMRGGNIMAMETLRLAW</sequence>
<dbReference type="PANTHER" id="PTHR46696">
    <property type="entry name" value="P450, PUTATIVE (EUROFUNG)-RELATED"/>
    <property type="match status" value="1"/>
</dbReference>
<dbReference type="PROSITE" id="PS00086">
    <property type="entry name" value="CYTOCHROME_P450"/>
    <property type="match status" value="1"/>
</dbReference>
<organism evidence="3 4">
    <name type="scientific">Sphingomonas paeninsulae</name>
    <dbReference type="NCBI Taxonomy" id="2319844"/>
    <lineage>
        <taxon>Bacteria</taxon>
        <taxon>Pseudomonadati</taxon>
        <taxon>Pseudomonadota</taxon>
        <taxon>Alphaproteobacteria</taxon>
        <taxon>Sphingomonadales</taxon>
        <taxon>Sphingomonadaceae</taxon>
        <taxon>Sphingomonas</taxon>
    </lineage>
</organism>
<dbReference type="OrthoDB" id="5522954at2"/>
<keyword evidence="2" id="KW-0560">Oxidoreductase</keyword>
<dbReference type="GO" id="GO:0020037">
    <property type="term" value="F:heme binding"/>
    <property type="evidence" value="ECO:0007669"/>
    <property type="project" value="InterPro"/>
</dbReference>
<evidence type="ECO:0000313" key="3">
    <source>
        <dbReference type="EMBL" id="AYJ85305.1"/>
    </source>
</evidence>
<protein>
    <submittedName>
        <fullName evidence="3">Cytochrome P450</fullName>
    </submittedName>
</protein>
<dbReference type="EMBL" id="CP032828">
    <property type="protein sequence ID" value="AYJ85305.1"/>
    <property type="molecule type" value="Genomic_DNA"/>
</dbReference>
<dbReference type="PRINTS" id="PR00385">
    <property type="entry name" value="P450"/>
</dbReference>
<dbReference type="InterPro" id="IPR002397">
    <property type="entry name" value="Cyt_P450_B"/>
</dbReference>
<dbReference type="InterPro" id="IPR017972">
    <property type="entry name" value="Cyt_P450_CS"/>
</dbReference>
<dbReference type="Pfam" id="PF00067">
    <property type="entry name" value="p450"/>
    <property type="match status" value="1"/>
</dbReference>
<dbReference type="PANTHER" id="PTHR46696:SF6">
    <property type="entry name" value="P450, PUTATIVE (EUROFUNG)-RELATED"/>
    <property type="match status" value="1"/>
</dbReference>
<dbReference type="GO" id="GO:0005506">
    <property type="term" value="F:iron ion binding"/>
    <property type="evidence" value="ECO:0007669"/>
    <property type="project" value="InterPro"/>
</dbReference>
<dbReference type="RefSeq" id="WP_121151770.1">
    <property type="nucleotide sequence ID" value="NZ_CP032828.1"/>
</dbReference>
<dbReference type="InterPro" id="IPR001128">
    <property type="entry name" value="Cyt_P450"/>
</dbReference>
<dbReference type="Proteomes" id="UP000276254">
    <property type="component" value="Plasmid unnamed1"/>
</dbReference>
<keyword evidence="4" id="KW-1185">Reference proteome</keyword>
<reference evidence="3 4" key="1">
    <citation type="submission" date="2018-09" db="EMBL/GenBank/DDBJ databases">
        <title>Sphingomonas peninsula sp. nov., isolated from fildes peninsula, Antarctic soil.</title>
        <authorList>
            <person name="Yingchao G."/>
        </authorList>
    </citation>
    <scope>NUCLEOTIDE SEQUENCE [LARGE SCALE GENOMIC DNA]</scope>
    <source>
        <strain evidence="3 4">YZ-8</strain>
        <plasmid evidence="3 4">unnamed1</plasmid>
    </source>
</reference>
<dbReference type="GO" id="GO:0016705">
    <property type="term" value="F:oxidoreductase activity, acting on paired donors, with incorporation or reduction of molecular oxygen"/>
    <property type="evidence" value="ECO:0007669"/>
    <property type="project" value="InterPro"/>
</dbReference>
<keyword evidence="3" id="KW-0614">Plasmid</keyword>